<evidence type="ECO:0000313" key="2">
    <source>
        <dbReference type="EMBL" id="CAJ0966343.1"/>
    </source>
</evidence>
<gene>
    <name evidence="2" type="ORF">RIMI_LOCUS21213837</name>
</gene>
<evidence type="ECO:0000313" key="3">
    <source>
        <dbReference type="Proteomes" id="UP001176940"/>
    </source>
</evidence>
<comment type="caution">
    <text evidence="2">The sequence shown here is derived from an EMBL/GenBank/DDBJ whole genome shotgun (WGS) entry which is preliminary data.</text>
</comment>
<keyword evidence="3" id="KW-1185">Reference proteome</keyword>
<proteinExistence type="predicted"/>
<organism evidence="2 3">
    <name type="scientific">Ranitomeya imitator</name>
    <name type="common">mimic poison frog</name>
    <dbReference type="NCBI Taxonomy" id="111125"/>
    <lineage>
        <taxon>Eukaryota</taxon>
        <taxon>Metazoa</taxon>
        <taxon>Chordata</taxon>
        <taxon>Craniata</taxon>
        <taxon>Vertebrata</taxon>
        <taxon>Euteleostomi</taxon>
        <taxon>Amphibia</taxon>
        <taxon>Batrachia</taxon>
        <taxon>Anura</taxon>
        <taxon>Neobatrachia</taxon>
        <taxon>Hyloidea</taxon>
        <taxon>Dendrobatidae</taxon>
        <taxon>Dendrobatinae</taxon>
        <taxon>Ranitomeya</taxon>
    </lineage>
</organism>
<name>A0ABN9MJ50_9NEOB</name>
<feature type="region of interest" description="Disordered" evidence="1">
    <location>
        <begin position="1"/>
        <end position="21"/>
    </location>
</feature>
<accession>A0ABN9MJ50</accession>
<reference evidence="2" key="1">
    <citation type="submission" date="2023-07" db="EMBL/GenBank/DDBJ databases">
        <authorList>
            <person name="Stuckert A."/>
        </authorList>
    </citation>
    <scope>NUCLEOTIDE SEQUENCE</scope>
</reference>
<feature type="region of interest" description="Disordered" evidence="1">
    <location>
        <begin position="107"/>
        <end position="140"/>
    </location>
</feature>
<dbReference type="EMBL" id="CAUEEQ010073887">
    <property type="protein sequence ID" value="CAJ0966343.1"/>
    <property type="molecule type" value="Genomic_DNA"/>
</dbReference>
<evidence type="ECO:0000256" key="1">
    <source>
        <dbReference type="SAM" id="MobiDB-lite"/>
    </source>
</evidence>
<sequence length="140" mass="14971">MLMEKSADEEGERQDETLERRSNVLTAALGPGLQDFQRIDPDYYTAPKGNRQTVSPILKGPGVIPHYCIGDLGLVPRQDVSYAILSKIGMLSRTAKLGPIQANPALAKDLTGSQDGKRPKQKPLSGISSTSAGNALVIAK</sequence>
<dbReference type="Proteomes" id="UP001176940">
    <property type="component" value="Unassembled WGS sequence"/>
</dbReference>
<protein>
    <submittedName>
        <fullName evidence="2">Uncharacterized protein</fullName>
    </submittedName>
</protein>